<reference evidence="1" key="1">
    <citation type="journal article" date="2023" name="Mol. Phylogenet. Evol.">
        <title>Genome-scale phylogeny and comparative genomics of the fungal order Sordariales.</title>
        <authorList>
            <person name="Hensen N."/>
            <person name="Bonometti L."/>
            <person name="Westerberg I."/>
            <person name="Brannstrom I.O."/>
            <person name="Guillou S."/>
            <person name="Cros-Aarteil S."/>
            <person name="Calhoun S."/>
            <person name="Haridas S."/>
            <person name="Kuo A."/>
            <person name="Mondo S."/>
            <person name="Pangilinan J."/>
            <person name="Riley R."/>
            <person name="LaButti K."/>
            <person name="Andreopoulos B."/>
            <person name="Lipzen A."/>
            <person name="Chen C."/>
            <person name="Yan M."/>
            <person name="Daum C."/>
            <person name="Ng V."/>
            <person name="Clum A."/>
            <person name="Steindorff A."/>
            <person name="Ohm R.A."/>
            <person name="Martin F."/>
            <person name="Silar P."/>
            <person name="Natvig D.O."/>
            <person name="Lalanne C."/>
            <person name="Gautier V."/>
            <person name="Ament-Velasquez S.L."/>
            <person name="Kruys A."/>
            <person name="Hutchinson M.I."/>
            <person name="Powell A.J."/>
            <person name="Barry K."/>
            <person name="Miller A.N."/>
            <person name="Grigoriev I.V."/>
            <person name="Debuchy R."/>
            <person name="Gladieux P."/>
            <person name="Hiltunen Thoren M."/>
            <person name="Johannesson H."/>
        </authorList>
    </citation>
    <scope>NUCLEOTIDE SEQUENCE</scope>
    <source>
        <strain evidence="1">CBS 103.79</strain>
    </source>
</reference>
<gene>
    <name evidence="1" type="ORF">C8A05DRAFT_44519</name>
</gene>
<name>A0AAN6MJC7_9PEZI</name>
<evidence type="ECO:0000313" key="1">
    <source>
        <dbReference type="EMBL" id="KAK3901957.1"/>
    </source>
</evidence>
<dbReference type="Proteomes" id="UP001303889">
    <property type="component" value="Unassembled WGS sequence"/>
</dbReference>
<protein>
    <submittedName>
        <fullName evidence="1">Uncharacterized protein</fullName>
    </submittedName>
</protein>
<proteinExistence type="predicted"/>
<evidence type="ECO:0000313" key="2">
    <source>
        <dbReference type="Proteomes" id="UP001303889"/>
    </source>
</evidence>
<keyword evidence="2" id="KW-1185">Reference proteome</keyword>
<accession>A0AAN6MJC7</accession>
<dbReference type="AlphaFoldDB" id="A0AAN6MJC7"/>
<comment type="caution">
    <text evidence="1">The sequence shown here is derived from an EMBL/GenBank/DDBJ whole genome shotgun (WGS) entry which is preliminary data.</text>
</comment>
<reference evidence="1" key="2">
    <citation type="submission" date="2023-05" db="EMBL/GenBank/DDBJ databases">
        <authorList>
            <consortium name="Lawrence Berkeley National Laboratory"/>
            <person name="Steindorff A."/>
            <person name="Hensen N."/>
            <person name="Bonometti L."/>
            <person name="Westerberg I."/>
            <person name="Brannstrom I.O."/>
            <person name="Guillou S."/>
            <person name="Cros-Aarteil S."/>
            <person name="Calhoun S."/>
            <person name="Haridas S."/>
            <person name="Kuo A."/>
            <person name="Mondo S."/>
            <person name="Pangilinan J."/>
            <person name="Riley R."/>
            <person name="Labutti K."/>
            <person name="Andreopoulos B."/>
            <person name="Lipzen A."/>
            <person name="Chen C."/>
            <person name="Yanf M."/>
            <person name="Daum C."/>
            <person name="Ng V."/>
            <person name="Clum A."/>
            <person name="Ohm R."/>
            <person name="Martin F."/>
            <person name="Silar P."/>
            <person name="Natvig D."/>
            <person name="Lalanne C."/>
            <person name="Gautier V."/>
            <person name="Ament-Velasquez S.L."/>
            <person name="Kruys A."/>
            <person name="Hutchinson M.I."/>
            <person name="Powell A.J."/>
            <person name="Barry K."/>
            <person name="Miller A.N."/>
            <person name="Grigoriev I.V."/>
            <person name="Debuchy R."/>
            <person name="Gladieux P."/>
            <person name="Thoren M.H."/>
            <person name="Johannesson H."/>
        </authorList>
    </citation>
    <scope>NUCLEOTIDE SEQUENCE</scope>
    <source>
        <strain evidence="1">CBS 103.79</strain>
    </source>
</reference>
<dbReference type="EMBL" id="MU855543">
    <property type="protein sequence ID" value="KAK3901957.1"/>
    <property type="molecule type" value="Genomic_DNA"/>
</dbReference>
<organism evidence="1 2">
    <name type="scientific">Staphylotrichum tortipilum</name>
    <dbReference type="NCBI Taxonomy" id="2831512"/>
    <lineage>
        <taxon>Eukaryota</taxon>
        <taxon>Fungi</taxon>
        <taxon>Dikarya</taxon>
        <taxon>Ascomycota</taxon>
        <taxon>Pezizomycotina</taxon>
        <taxon>Sordariomycetes</taxon>
        <taxon>Sordariomycetidae</taxon>
        <taxon>Sordariales</taxon>
        <taxon>Chaetomiaceae</taxon>
        <taxon>Staphylotrichum</taxon>
    </lineage>
</organism>
<sequence length="110" mass="12223">MLADDGTDEVNNVQIVDLEDAVVLPPGSPGLGNLLTGNQFWRSPEAWARAAIYLWLDTMIFFSEAANDAEDASDMMLKLHVSHFVNDIEDFGGFVEYHGGEESPFVERFV</sequence>